<keyword evidence="1" id="KW-0812">Transmembrane</keyword>
<proteinExistence type="predicted"/>
<accession>A0AA39R4F7</accession>
<dbReference type="Proteomes" id="UP001166286">
    <property type="component" value="Unassembled WGS sequence"/>
</dbReference>
<feature type="transmembrane region" description="Helical" evidence="1">
    <location>
        <begin position="251"/>
        <end position="273"/>
    </location>
</feature>
<name>A0AA39R4F7_9LECA</name>
<protein>
    <submittedName>
        <fullName evidence="3">Uncharacterized protein</fullName>
    </submittedName>
</protein>
<keyword evidence="1" id="KW-1133">Transmembrane helix</keyword>
<dbReference type="EMBL" id="JAFEKC020000007">
    <property type="protein sequence ID" value="KAK0513639.1"/>
    <property type="molecule type" value="Genomic_DNA"/>
</dbReference>
<dbReference type="AlphaFoldDB" id="A0AA39R4F7"/>
<comment type="caution">
    <text evidence="3">The sequence shown here is derived from an EMBL/GenBank/DDBJ whole genome shotgun (WGS) entry which is preliminary data.</text>
</comment>
<feature type="transmembrane region" description="Helical" evidence="1">
    <location>
        <begin position="38"/>
        <end position="61"/>
    </location>
</feature>
<feature type="signal peptide" evidence="2">
    <location>
        <begin position="1"/>
        <end position="28"/>
    </location>
</feature>
<sequence>MPLLLNLSSLPTPLISLLLTSLLPTASAAGAAGTVDTSGFWLGFCLLVVVSAAESAASIIWTRIRVTSDGIHPPELSCRVCGREIKATPIDPEQASEIAEGGGGGTCGCFTSHTETDGRGTNAVMDQFGSPSLVPSLLIRRFNPNMSLEAPARLVNNVKELVRPGTERNVVRVLEHVVDLLISLTDVSLGVAGLALNPGSPQSLYSTLKDPKAPITFQNYTTLFLMYWLLGAVLLLCMIPQRSSRASIQIFGWPGLIAFAVAGLASLVLFGLGCWKIDFARRHHTPWTPMLSYWIGGASAISFPVCGVDAFAVFGTIGLVFMLKDTFS</sequence>
<keyword evidence="4" id="KW-1185">Reference proteome</keyword>
<evidence type="ECO:0000256" key="1">
    <source>
        <dbReference type="SAM" id="Phobius"/>
    </source>
</evidence>
<feature type="chain" id="PRO_5041308326" evidence="2">
    <location>
        <begin position="29"/>
        <end position="328"/>
    </location>
</feature>
<keyword evidence="1" id="KW-0472">Membrane</keyword>
<evidence type="ECO:0000256" key="2">
    <source>
        <dbReference type="SAM" id="SignalP"/>
    </source>
</evidence>
<feature type="transmembrane region" description="Helical" evidence="1">
    <location>
        <begin position="217"/>
        <end position="239"/>
    </location>
</feature>
<reference evidence="3" key="1">
    <citation type="submission" date="2023-03" db="EMBL/GenBank/DDBJ databases">
        <title>Complete genome of Cladonia borealis.</title>
        <authorList>
            <person name="Park H."/>
        </authorList>
    </citation>
    <scope>NUCLEOTIDE SEQUENCE</scope>
    <source>
        <strain evidence="3">ANT050790</strain>
    </source>
</reference>
<feature type="transmembrane region" description="Helical" evidence="1">
    <location>
        <begin position="177"/>
        <end position="197"/>
    </location>
</feature>
<organism evidence="3 4">
    <name type="scientific">Cladonia borealis</name>
    <dbReference type="NCBI Taxonomy" id="184061"/>
    <lineage>
        <taxon>Eukaryota</taxon>
        <taxon>Fungi</taxon>
        <taxon>Dikarya</taxon>
        <taxon>Ascomycota</taxon>
        <taxon>Pezizomycotina</taxon>
        <taxon>Lecanoromycetes</taxon>
        <taxon>OSLEUM clade</taxon>
        <taxon>Lecanoromycetidae</taxon>
        <taxon>Lecanorales</taxon>
        <taxon>Lecanorineae</taxon>
        <taxon>Cladoniaceae</taxon>
        <taxon>Cladonia</taxon>
    </lineage>
</organism>
<evidence type="ECO:0000313" key="4">
    <source>
        <dbReference type="Proteomes" id="UP001166286"/>
    </source>
</evidence>
<evidence type="ECO:0000313" key="3">
    <source>
        <dbReference type="EMBL" id="KAK0513639.1"/>
    </source>
</evidence>
<feature type="transmembrane region" description="Helical" evidence="1">
    <location>
        <begin position="293"/>
        <end position="323"/>
    </location>
</feature>
<keyword evidence="2" id="KW-0732">Signal</keyword>
<gene>
    <name evidence="3" type="ORF">JMJ35_004003</name>
</gene>